<dbReference type="InterPro" id="IPR010369">
    <property type="entry name" value="SOK"/>
</dbReference>
<evidence type="ECO:0000256" key="1">
    <source>
        <dbReference type="ARBA" id="ARBA00004413"/>
    </source>
</evidence>
<evidence type="ECO:0000256" key="3">
    <source>
        <dbReference type="ARBA" id="ARBA00022475"/>
    </source>
</evidence>
<evidence type="ECO:0000256" key="2">
    <source>
        <dbReference type="ARBA" id="ARBA00022473"/>
    </source>
</evidence>
<dbReference type="InterPro" id="IPR021182">
    <property type="entry name" value="SOK_magnoliopsida"/>
</dbReference>
<evidence type="ECO:0000313" key="10">
    <source>
        <dbReference type="EMBL" id="KAG5533340.1"/>
    </source>
</evidence>
<evidence type="ECO:0000256" key="5">
    <source>
        <dbReference type="ARBA" id="ARBA00023136"/>
    </source>
</evidence>
<dbReference type="PANTHER" id="PTHR31083:SF29">
    <property type="entry name" value="DUF966 DOMAIN PROTEIN"/>
    <property type="match status" value="1"/>
</dbReference>
<keyword evidence="5" id="KW-0472">Membrane</keyword>
<organism evidence="10 11">
    <name type="scientific">Rhododendron griersonianum</name>
    <dbReference type="NCBI Taxonomy" id="479676"/>
    <lineage>
        <taxon>Eukaryota</taxon>
        <taxon>Viridiplantae</taxon>
        <taxon>Streptophyta</taxon>
        <taxon>Embryophyta</taxon>
        <taxon>Tracheophyta</taxon>
        <taxon>Spermatophyta</taxon>
        <taxon>Magnoliopsida</taxon>
        <taxon>eudicotyledons</taxon>
        <taxon>Gunneridae</taxon>
        <taxon>Pentapetalae</taxon>
        <taxon>asterids</taxon>
        <taxon>Ericales</taxon>
        <taxon>Ericaceae</taxon>
        <taxon>Ericoideae</taxon>
        <taxon>Rhodoreae</taxon>
        <taxon>Rhododendron</taxon>
    </lineage>
</organism>
<evidence type="ECO:0000256" key="8">
    <source>
        <dbReference type="ARBA" id="ARBA00046534"/>
    </source>
</evidence>
<dbReference type="GO" id="GO:0005886">
    <property type="term" value="C:plasma membrane"/>
    <property type="evidence" value="ECO:0007669"/>
    <property type="project" value="UniProtKB-SubCell"/>
</dbReference>
<dbReference type="PIRSF" id="PIRSF031043">
    <property type="entry name" value="UCP031043"/>
    <property type="match status" value="1"/>
</dbReference>
<gene>
    <name evidence="10" type="ORF">RHGRI_027515</name>
</gene>
<dbReference type="GO" id="GO:0051302">
    <property type="term" value="P:regulation of cell division"/>
    <property type="evidence" value="ECO:0007669"/>
    <property type="project" value="UniProtKB-ARBA"/>
</dbReference>
<accession>A0AAV6J2L7</accession>
<comment type="caution">
    <text evidence="10">The sequence shown here is derived from an EMBL/GenBank/DDBJ whole genome shotgun (WGS) entry which is preliminary data.</text>
</comment>
<dbReference type="GO" id="GO:0090708">
    <property type="term" value="P:specification of plant organ axis polarity"/>
    <property type="evidence" value="ECO:0007669"/>
    <property type="project" value="UniProtKB-ARBA"/>
</dbReference>
<dbReference type="PANTHER" id="PTHR31083">
    <property type="entry name" value="UPSTREAM OF FLC PROTEIN (DUF966)"/>
    <property type="match status" value="1"/>
</dbReference>
<evidence type="ECO:0000256" key="7">
    <source>
        <dbReference type="ARBA" id="ARBA00024211"/>
    </source>
</evidence>
<comment type="subunit">
    <text evidence="8">Homodimer. Forms long polymer filaments with other SOKs proteins polymers (e.g. SOK1, SOK2, SOK3 and SOK4) crucial for polar localization and biological activity. Binds to ANGUSTIFOLIA (AN).</text>
</comment>
<dbReference type="GO" id="GO:2000067">
    <property type="term" value="P:regulation of root morphogenesis"/>
    <property type="evidence" value="ECO:0007669"/>
    <property type="project" value="UniProtKB-ARBA"/>
</dbReference>
<comment type="subcellular location">
    <subcellularLocation>
        <location evidence="1">Cell membrane</location>
        <topology evidence="1">Peripheral membrane protein</topology>
        <orientation evidence="1">Cytoplasmic side</orientation>
    </subcellularLocation>
</comment>
<evidence type="ECO:0000313" key="11">
    <source>
        <dbReference type="Proteomes" id="UP000823749"/>
    </source>
</evidence>
<protein>
    <recommendedName>
        <fullName evidence="9">SOSEKI DIX-like domain-containing protein</fullName>
    </recommendedName>
</protein>
<dbReference type="EMBL" id="JACTNZ010000009">
    <property type="protein sequence ID" value="KAG5533340.1"/>
    <property type="molecule type" value="Genomic_DNA"/>
</dbReference>
<keyword evidence="3" id="KW-1003">Cell membrane</keyword>
<reference evidence="10" key="1">
    <citation type="submission" date="2020-08" db="EMBL/GenBank/DDBJ databases">
        <title>Plant Genome Project.</title>
        <authorList>
            <person name="Zhang R.-G."/>
        </authorList>
    </citation>
    <scope>NUCLEOTIDE SEQUENCE</scope>
    <source>
        <strain evidence="10">WSP0</strain>
        <tissue evidence="10">Leaf</tissue>
    </source>
</reference>
<feature type="domain" description="SOSEKI DIX-like" evidence="9">
    <location>
        <begin position="50"/>
        <end position="139"/>
    </location>
</feature>
<sequence>MAMNSRTSTEYLIPKKWQEMEIISPEKPKISTENNLRINNKSSVSFSVSVSVLYYISRNGHLDHPHLMEVPLSSSHGLYLRDVINRLNFLRGKGMASMYSWSSKRSYRNGFVWHDLSENDLIHPTHGTAEYVLKGSELLRTSSSFRYPENTRTSETVPEAKLSGENRSFPATIRRRNRSWSSFDESKEYRVYSGELAGKSADAADASTQTGDDRRLRTGGEECGETTMELSRGSSSISSSEVILGSVMSGSRAVDVSGEIGDRTVSREHHSGRMKASRVLMQLVSCGSVSVKTRGL</sequence>
<dbReference type="AlphaFoldDB" id="A0AAV6J2L7"/>
<dbReference type="GO" id="GO:0051258">
    <property type="term" value="P:protein polymerization"/>
    <property type="evidence" value="ECO:0007669"/>
    <property type="project" value="UniProtKB-ARBA"/>
</dbReference>
<name>A0AAV6J2L7_9ERIC</name>
<dbReference type="InterPro" id="IPR048351">
    <property type="entry name" value="SOK_DIX"/>
</dbReference>
<comment type="similarity">
    <text evidence="7">Belongs to the SOSEKI family.</text>
</comment>
<keyword evidence="4" id="KW-0132">Cell division</keyword>
<keyword evidence="2" id="KW-0217">Developmental protein</keyword>
<dbReference type="GO" id="GO:0051301">
    <property type="term" value="P:cell division"/>
    <property type="evidence" value="ECO:0007669"/>
    <property type="project" value="UniProtKB-KW"/>
</dbReference>
<keyword evidence="6" id="KW-0131">Cell cycle</keyword>
<dbReference type="Pfam" id="PF06136">
    <property type="entry name" value="SOK"/>
    <property type="match status" value="1"/>
</dbReference>
<keyword evidence="11" id="KW-1185">Reference proteome</keyword>
<evidence type="ECO:0000256" key="4">
    <source>
        <dbReference type="ARBA" id="ARBA00022618"/>
    </source>
</evidence>
<evidence type="ECO:0000256" key="6">
    <source>
        <dbReference type="ARBA" id="ARBA00023306"/>
    </source>
</evidence>
<evidence type="ECO:0000259" key="9">
    <source>
        <dbReference type="Pfam" id="PF06136"/>
    </source>
</evidence>
<dbReference type="Proteomes" id="UP000823749">
    <property type="component" value="Chromosome 9"/>
</dbReference>
<proteinExistence type="inferred from homology"/>